<evidence type="ECO:0000313" key="3">
    <source>
        <dbReference type="Proteomes" id="UP000634136"/>
    </source>
</evidence>
<proteinExistence type="predicted"/>
<organism evidence="2 3">
    <name type="scientific">Senna tora</name>
    <dbReference type="NCBI Taxonomy" id="362788"/>
    <lineage>
        <taxon>Eukaryota</taxon>
        <taxon>Viridiplantae</taxon>
        <taxon>Streptophyta</taxon>
        <taxon>Embryophyta</taxon>
        <taxon>Tracheophyta</taxon>
        <taxon>Spermatophyta</taxon>
        <taxon>Magnoliopsida</taxon>
        <taxon>eudicotyledons</taxon>
        <taxon>Gunneridae</taxon>
        <taxon>Pentapetalae</taxon>
        <taxon>rosids</taxon>
        <taxon>fabids</taxon>
        <taxon>Fabales</taxon>
        <taxon>Fabaceae</taxon>
        <taxon>Caesalpinioideae</taxon>
        <taxon>Cassia clade</taxon>
        <taxon>Senna</taxon>
    </lineage>
</organism>
<evidence type="ECO:0000313" key="2">
    <source>
        <dbReference type="EMBL" id="KAF7821366.1"/>
    </source>
</evidence>
<keyword evidence="1" id="KW-0812">Transmembrane</keyword>
<feature type="transmembrane region" description="Helical" evidence="1">
    <location>
        <begin position="45"/>
        <end position="70"/>
    </location>
</feature>
<keyword evidence="1" id="KW-0472">Membrane</keyword>
<gene>
    <name evidence="2" type="ORF">G2W53_026821</name>
</gene>
<accession>A0A834TI13</accession>
<sequence>MKHRDTKSIVEAQSRASPSSLLRLGTIFVVRRSFCEASRRRLQSLAILLVFSEALVICKCLILACSVRVAKADKLWLWLSVDRAKSIRSSAFTASTNTFCEKFNH</sequence>
<dbReference type="Proteomes" id="UP000634136">
    <property type="component" value="Unassembled WGS sequence"/>
</dbReference>
<dbReference type="AlphaFoldDB" id="A0A834TI13"/>
<name>A0A834TI13_9FABA</name>
<comment type="caution">
    <text evidence="2">The sequence shown here is derived from an EMBL/GenBank/DDBJ whole genome shotgun (WGS) entry which is preliminary data.</text>
</comment>
<protein>
    <submittedName>
        <fullName evidence="2">Uncharacterized protein</fullName>
    </submittedName>
</protein>
<evidence type="ECO:0000256" key="1">
    <source>
        <dbReference type="SAM" id="Phobius"/>
    </source>
</evidence>
<keyword evidence="1" id="KW-1133">Transmembrane helix</keyword>
<reference evidence="2" key="1">
    <citation type="submission" date="2020-09" db="EMBL/GenBank/DDBJ databases">
        <title>Genome-Enabled Discovery of Anthraquinone Biosynthesis in Senna tora.</title>
        <authorList>
            <person name="Kang S.-H."/>
            <person name="Pandey R.P."/>
            <person name="Lee C.-M."/>
            <person name="Sim J.-S."/>
            <person name="Jeong J.-T."/>
            <person name="Choi B.-S."/>
            <person name="Jung M."/>
            <person name="Ginzburg D."/>
            <person name="Zhao K."/>
            <person name="Won S.Y."/>
            <person name="Oh T.-J."/>
            <person name="Yu Y."/>
            <person name="Kim N.-H."/>
            <person name="Lee O.R."/>
            <person name="Lee T.-H."/>
            <person name="Bashyal P."/>
            <person name="Kim T.-S."/>
            <person name="Lee W.-H."/>
            <person name="Kawkins C."/>
            <person name="Kim C.-K."/>
            <person name="Kim J.S."/>
            <person name="Ahn B.O."/>
            <person name="Rhee S.Y."/>
            <person name="Sohng J.K."/>
        </authorList>
    </citation>
    <scope>NUCLEOTIDE SEQUENCE</scope>
    <source>
        <tissue evidence="2">Leaf</tissue>
    </source>
</reference>
<dbReference type="EMBL" id="JAAIUW010000008">
    <property type="protein sequence ID" value="KAF7821366.1"/>
    <property type="molecule type" value="Genomic_DNA"/>
</dbReference>
<keyword evidence="3" id="KW-1185">Reference proteome</keyword>